<keyword evidence="3 5" id="KW-0804">Transcription</keyword>
<evidence type="ECO:0000256" key="3">
    <source>
        <dbReference type="ARBA" id="ARBA00023163"/>
    </source>
</evidence>
<feature type="domain" description="PPC" evidence="7">
    <location>
        <begin position="1"/>
        <end position="90"/>
    </location>
</feature>
<dbReference type="InterPro" id="IPR005175">
    <property type="entry name" value="PPC_dom"/>
</dbReference>
<comment type="domain">
    <text evidence="5">The PPC domain mediates interactions between AHL proteins.</text>
</comment>
<evidence type="ECO:0000256" key="4">
    <source>
        <dbReference type="ARBA" id="ARBA00023242"/>
    </source>
</evidence>
<dbReference type="SUPFAM" id="SSF117856">
    <property type="entry name" value="AF0104/ALDC/Ptd012-like"/>
    <property type="match status" value="1"/>
</dbReference>
<dbReference type="PANTHER" id="PTHR31500:SF51">
    <property type="entry name" value="AT-HOOK MOTIF NUCLEAR-LOCALIZED PROTEIN 8"/>
    <property type="match status" value="1"/>
</dbReference>
<evidence type="ECO:0000256" key="1">
    <source>
        <dbReference type="ARBA" id="ARBA00023015"/>
    </source>
</evidence>
<keyword evidence="2 5" id="KW-0238">DNA-binding</keyword>
<keyword evidence="4 5" id="KW-0539">Nucleus</keyword>
<dbReference type="InterPro" id="IPR039605">
    <property type="entry name" value="AHL"/>
</dbReference>
<evidence type="ECO:0000313" key="8">
    <source>
        <dbReference type="EMBL" id="WJZ98180.1"/>
    </source>
</evidence>
<reference evidence="8 9" key="1">
    <citation type="journal article" date="2023" name="Hortic Res">
        <title>The complete reference genome for grapevine (Vitis vinifera L.) genetics and breeding.</title>
        <authorList>
            <person name="Shi X."/>
            <person name="Cao S."/>
            <person name="Wang X."/>
            <person name="Huang S."/>
            <person name="Wang Y."/>
            <person name="Liu Z."/>
            <person name="Liu W."/>
            <person name="Leng X."/>
            <person name="Peng Y."/>
            <person name="Wang N."/>
            <person name="Wang Y."/>
            <person name="Ma Z."/>
            <person name="Xu X."/>
            <person name="Zhang F."/>
            <person name="Xue H."/>
            <person name="Zhong H."/>
            <person name="Wang Y."/>
            <person name="Zhang K."/>
            <person name="Velt A."/>
            <person name="Avia K."/>
            <person name="Holtgrawe D."/>
            <person name="Grimplet J."/>
            <person name="Matus J.T."/>
            <person name="Ware D."/>
            <person name="Wu X."/>
            <person name="Wang H."/>
            <person name="Liu C."/>
            <person name="Fang Y."/>
            <person name="Rustenholz C."/>
            <person name="Cheng Z."/>
            <person name="Xiao H."/>
            <person name="Zhou Y."/>
        </authorList>
    </citation>
    <scope>NUCLEOTIDE SEQUENCE [LARGE SCALE GENOMIC DNA]</scope>
    <source>
        <strain evidence="9">cv. Pinot noir / PN40024</strain>
        <tissue evidence="8">Leaf</tissue>
    </source>
</reference>
<accession>A0ABY9CVJ9</accession>
<evidence type="ECO:0000256" key="6">
    <source>
        <dbReference type="SAM" id="MobiDB-lite"/>
    </source>
</evidence>
<evidence type="ECO:0000256" key="5">
    <source>
        <dbReference type="RuleBase" id="RU367031"/>
    </source>
</evidence>
<keyword evidence="9" id="KW-1185">Reference proteome</keyword>
<evidence type="ECO:0000259" key="7">
    <source>
        <dbReference type="PROSITE" id="PS51742"/>
    </source>
</evidence>
<keyword evidence="1 5" id="KW-0805">Transcription regulation</keyword>
<dbReference type="Gene3D" id="3.30.1330.80">
    <property type="entry name" value="Hypothetical protein, similar to alpha- acetolactate decarboxylase, domain 2"/>
    <property type="match status" value="1"/>
</dbReference>
<gene>
    <name evidence="8" type="ORF">VitviT2T_016724</name>
</gene>
<dbReference type="EMBL" id="CP126658">
    <property type="protein sequence ID" value="WJZ98180.1"/>
    <property type="molecule type" value="Genomic_DNA"/>
</dbReference>
<sequence length="265" mass="28468">MSGDTVSYEGRFDIISLSGFFLLSEDNGSCHRTGGLSVSLAGSDGIVLGGVLNPNASRLTVPLATRGIAHSTRGRILSGRRSTFSGYLTSGILSGRRSTFSGYLTSGILSGRRSTFSEYLTSGILSADVPPSPDISHPEFCPADVPPSLDISHPEFCPTDVLPSPDISHLEFCLVDVPPSPDISHSAPDTGWERRAIQLPRSDMSKSSDSAYPESIRNRQFRFPGQLGSSDTRNSPDPFPPTIKRQTPIILTTKSPELSLIFNAR</sequence>
<evidence type="ECO:0000313" key="9">
    <source>
        <dbReference type="Proteomes" id="UP001227230"/>
    </source>
</evidence>
<dbReference type="Proteomes" id="UP001227230">
    <property type="component" value="Chromosome 11"/>
</dbReference>
<organism evidence="8 9">
    <name type="scientific">Vitis vinifera</name>
    <name type="common">Grape</name>
    <dbReference type="NCBI Taxonomy" id="29760"/>
    <lineage>
        <taxon>Eukaryota</taxon>
        <taxon>Viridiplantae</taxon>
        <taxon>Streptophyta</taxon>
        <taxon>Embryophyta</taxon>
        <taxon>Tracheophyta</taxon>
        <taxon>Spermatophyta</taxon>
        <taxon>Magnoliopsida</taxon>
        <taxon>eudicotyledons</taxon>
        <taxon>Gunneridae</taxon>
        <taxon>Pentapetalae</taxon>
        <taxon>rosids</taxon>
        <taxon>Vitales</taxon>
        <taxon>Vitaceae</taxon>
        <taxon>Viteae</taxon>
        <taxon>Vitis</taxon>
    </lineage>
</organism>
<comment type="function">
    <text evidence="5">Transcription factor that specifically binds AT-rich DNA sequences related to the nuclear matrix attachment regions (MARs).</text>
</comment>
<feature type="region of interest" description="Disordered" evidence="6">
    <location>
        <begin position="183"/>
        <end position="246"/>
    </location>
</feature>
<dbReference type="PROSITE" id="PS51742">
    <property type="entry name" value="PPC"/>
    <property type="match status" value="1"/>
</dbReference>
<comment type="subcellular location">
    <subcellularLocation>
        <location evidence="5">Nucleus</location>
    </subcellularLocation>
</comment>
<protein>
    <recommendedName>
        <fullName evidence="5">AT-hook motif nuclear-localized protein</fullName>
    </recommendedName>
</protein>
<name>A0ABY9CVJ9_VITVI</name>
<dbReference type="CDD" id="cd11378">
    <property type="entry name" value="DUF296"/>
    <property type="match status" value="1"/>
</dbReference>
<evidence type="ECO:0000256" key="2">
    <source>
        <dbReference type="ARBA" id="ARBA00023125"/>
    </source>
</evidence>
<proteinExistence type="predicted"/>
<dbReference type="PANTHER" id="PTHR31500">
    <property type="entry name" value="AT-HOOK MOTIF NUCLEAR-LOCALIZED PROTEIN 9"/>
    <property type="match status" value="1"/>
</dbReference>